<dbReference type="InterPro" id="IPR029035">
    <property type="entry name" value="DHS-like_NAD/FAD-binding_dom"/>
</dbReference>
<dbReference type="PANTHER" id="PTHR11085">
    <property type="entry name" value="NAD-DEPENDENT PROTEIN DEACYLASE SIRTUIN-5, MITOCHONDRIAL-RELATED"/>
    <property type="match status" value="1"/>
</dbReference>
<dbReference type="InterPro" id="IPR050134">
    <property type="entry name" value="NAD-dep_sirtuin_deacylases"/>
</dbReference>
<dbReference type="Proteomes" id="UP001574673">
    <property type="component" value="Unassembled WGS sequence"/>
</dbReference>
<dbReference type="InterPro" id="IPR003000">
    <property type="entry name" value="Sirtuin"/>
</dbReference>
<feature type="binding site" evidence="4">
    <location>
        <position position="159"/>
    </location>
    <ligand>
        <name>Zn(2+)</name>
        <dbReference type="ChEBI" id="CHEBI:29105"/>
    </ligand>
</feature>
<dbReference type="PROSITE" id="PS50305">
    <property type="entry name" value="SIRTUIN"/>
    <property type="match status" value="1"/>
</dbReference>
<dbReference type="NCBIfam" id="NF001753">
    <property type="entry name" value="PRK00481.1-3"/>
    <property type="match status" value="1"/>
</dbReference>
<organism evidence="6 7">
    <name type="scientific">Dentiradicibacter hellwigii</name>
    <dbReference type="NCBI Taxonomy" id="3149053"/>
    <lineage>
        <taxon>Bacteria</taxon>
        <taxon>Pseudomonadati</taxon>
        <taxon>Pseudomonadota</taxon>
        <taxon>Betaproteobacteria</taxon>
        <taxon>Rhodocyclales</taxon>
        <taxon>Rhodocyclaceae</taxon>
        <taxon>Dentiradicibacter</taxon>
    </lineage>
</organism>
<sequence>MSLSAETTAALRDIGLRLRALRRVLFITGAGISADSGLPTYRGVGGLYNDEATEDGMAIEEALSGACFAARPDITWKYLAQIEHNCRQAAPNAAHRAIAALDDSHEVVVLTQNIDGLHSQAGSRNLIEIHGTLAERYCTQCGAAADTADAAIPPRCHQCGGIVRPNVVLFGEMLPERAISRLYRELDTGFDMVFVIGTTAVFPYIAEPVLRAVQRGAPTVEINPAHTFLSNRVSWHVAAGAAEAMTAIYETCRQTH</sequence>
<dbReference type="EC" id="2.3.1.286" evidence="1"/>
<feature type="binding site" evidence="4">
    <location>
        <position position="138"/>
    </location>
    <ligand>
        <name>Zn(2+)</name>
        <dbReference type="ChEBI" id="CHEBI:29105"/>
    </ligand>
</feature>
<dbReference type="Gene3D" id="3.30.1600.10">
    <property type="entry name" value="SIR2/SIRT2 'Small Domain"/>
    <property type="match status" value="1"/>
</dbReference>
<feature type="binding site" evidence="4">
    <location>
        <position position="156"/>
    </location>
    <ligand>
        <name>Zn(2+)</name>
        <dbReference type="ChEBI" id="CHEBI:29105"/>
    </ligand>
</feature>
<feature type="domain" description="Deacetylase sirtuin-type" evidence="5">
    <location>
        <begin position="1"/>
        <end position="255"/>
    </location>
</feature>
<dbReference type="InterPro" id="IPR026591">
    <property type="entry name" value="Sirtuin_cat_small_dom_sf"/>
</dbReference>
<evidence type="ECO:0000313" key="7">
    <source>
        <dbReference type="Proteomes" id="UP001574673"/>
    </source>
</evidence>
<protein>
    <recommendedName>
        <fullName evidence="1">protein acetyllysine N-acetyltransferase</fullName>
        <ecNumber evidence="1">2.3.1.286</ecNumber>
    </recommendedName>
</protein>
<dbReference type="CDD" id="cd01407">
    <property type="entry name" value="SIR2-fam"/>
    <property type="match status" value="1"/>
</dbReference>
<dbReference type="Gene3D" id="3.40.50.1220">
    <property type="entry name" value="TPP-binding domain"/>
    <property type="match status" value="1"/>
</dbReference>
<evidence type="ECO:0000256" key="4">
    <source>
        <dbReference type="PROSITE-ProRule" id="PRU00236"/>
    </source>
</evidence>
<keyword evidence="2 6" id="KW-0808">Transferase</keyword>
<evidence type="ECO:0000259" key="5">
    <source>
        <dbReference type="PROSITE" id="PS50305"/>
    </source>
</evidence>
<feature type="active site" description="Proton acceptor" evidence="4">
    <location>
        <position position="130"/>
    </location>
</feature>
<comment type="caution">
    <text evidence="6">The sequence shown here is derived from an EMBL/GenBank/DDBJ whole genome shotgun (WGS) entry which is preliminary data.</text>
</comment>
<keyword evidence="3" id="KW-0520">NAD</keyword>
<name>A0ABV4UGF4_9RHOO</name>
<reference evidence="7" key="1">
    <citation type="submission" date="2024-06" db="EMBL/GenBank/DDBJ databases">
        <title>Radixoralia hellwigii gen. nov., sp nov., isolated from a root canal in the human oral cavity.</title>
        <authorList>
            <person name="Bartsch S."/>
            <person name="Wittmer A."/>
            <person name="Schulz A.-K."/>
            <person name="Neumann-Schaal M."/>
            <person name="Wolf J."/>
            <person name="Gronow S."/>
            <person name="Tennert C."/>
            <person name="Haecker G."/>
            <person name="Cieplik F."/>
            <person name="Al-Ahmad A."/>
        </authorList>
    </citation>
    <scope>NUCLEOTIDE SEQUENCE [LARGE SCALE GENOMIC DNA]</scope>
    <source>
        <strain evidence="7">Wk13</strain>
    </source>
</reference>
<evidence type="ECO:0000256" key="1">
    <source>
        <dbReference type="ARBA" id="ARBA00012928"/>
    </source>
</evidence>
<keyword evidence="6" id="KW-0012">Acyltransferase</keyword>
<dbReference type="GO" id="GO:0034979">
    <property type="term" value="F:NAD-dependent protein lysine deacetylase activity"/>
    <property type="evidence" value="ECO:0007669"/>
    <property type="project" value="UniProtKB-EC"/>
</dbReference>
<dbReference type="PANTHER" id="PTHR11085:SF4">
    <property type="entry name" value="NAD-DEPENDENT PROTEIN DEACYLASE"/>
    <property type="match status" value="1"/>
</dbReference>
<accession>A0ABV4UGF4</accession>
<proteinExistence type="predicted"/>
<evidence type="ECO:0000256" key="2">
    <source>
        <dbReference type="ARBA" id="ARBA00022679"/>
    </source>
</evidence>
<gene>
    <name evidence="6" type="ORF">ABCS64_07960</name>
</gene>
<evidence type="ECO:0000256" key="3">
    <source>
        <dbReference type="ARBA" id="ARBA00023027"/>
    </source>
</evidence>
<dbReference type="Pfam" id="PF02146">
    <property type="entry name" value="SIR2"/>
    <property type="match status" value="1"/>
</dbReference>
<evidence type="ECO:0000313" key="6">
    <source>
        <dbReference type="EMBL" id="MFA9950252.1"/>
    </source>
</evidence>
<keyword evidence="7" id="KW-1185">Reference proteome</keyword>
<dbReference type="RefSeq" id="WP_418891319.1">
    <property type="nucleotide sequence ID" value="NZ_JBEUWX010000002.1"/>
</dbReference>
<dbReference type="InterPro" id="IPR026590">
    <property type="entry name" value="Ssirtuin_cat_dom"/>
</dbReference>
<feature type="binding site" evidence="4">
    <location>
        <position position="141"/>
    </location>
    <ligand>
        <name>Zn(2+)</name>
        <dbReference type="ChEBI" id="CHEBI:29105"/>
    </ligand>
</feature>
<keyword evidence="4" id="KW-0862">Zinc</keyword>
<dbReference type="SUPFAM" id="SSF52467">
    <property type="entry name" value="DHS-like NAD/FAD-binding domain"/>
    <property type="match status" value="1"/>
</dbReference>
<keyword evidence="4" id="KW-0479">Metal-binding</keyword>
<dbReference type="EMBL" id="JBEUWX010000002">
    <property type="protein sequence ID" value="MFA9950252.1"/>
    <property type="molecule type" value="Genomic_DNA"/>
</dbReference>